<keyword evidence="6" id="KW-1185">Reference proteome</keyword>
<name>A0A5B9WGC5_9BACT</name>
<gene>
    <name evidence="5" type="ORF">OJF2_76730</name>
</gene>
<dbReference type="Proteomes" id="UP000324233">
    <property type="component" value="Chromosome"/>
</dbReference>
<accession>A0A5B9WGC5</accession>
<evidence type="ECO:0000256" key="1">
    <source>
        <dbReference type="ARBA" id="ARBA00022574"/>
    </source>
</evidence>
<dbReference type="InterPro" id="IPR020472">
    <property type="entry name" value="WD40_PAC1"/>
</dbReference>
<protein>
    <submittedName>
        <fullName evidence="5">WD domain, G-beta repeat</fullName>
    </submittedName>
</protein>
<evidence type="ECO:0000256" key="4">
    <source>
        <dbReference type="SAM" id="MobiDB-lite"/>
    </source>
</evidence>
<evidence type="ECO:0000313" key="6">
    <source>
        <dbReference type="Proteomes" id="UP000324233"/>
    </source>
</evidence>
<evidence type="ECO:0000256" key="3">
    <source>
        <dbReference type="PROSITE-ProRule" id="PRU00221"/>
    </source>
</evidence>
<evidence type="ECO:0000313" key="5">
    <source>
        <dbReference type="EMBL" id="QEH39061.1"/>
    </source>
</evidence>
<dbReference type="Gene3D" id="2.130.10.10">
    <property type="entry name" value="YVTN repeat-like/Quinoprotein amine dehydrogenase"/>
    <property type="match status" value="2"/>
</dbReference>
<keyword evidence="1 3" id="KW-0853">WD repeat</keyword>
<evidence type="ECO:0000256" key="2">
    <source>
        <dbReference type="ARBA" id="ARBA00022737"/>
    </source>
</evidence>
<feature type="repeat" description="WD" evidence="3">
    <location>
        <begin position="288"/>
        <end position="320"/>
    </location>
</feature>
<dbReference type="SMART" id="SM00320">
    <property type="entry name" value="WD40"/>
    <property type="match status" value="6"/>
</dbReference>
<feature type="repeat" description="WD" evidence="3">
    <location>
        <begin position="195"/>
        <end position="236"/>
    </location>
</feature>
<dbReference type="PANTHER" id="PTHR19879:SF9">
    <property type="entry name" value="TRANSCRIPTION INITIATION FACTOR TFIID SUBUNIT 5"/>
    <property type="match status" value="1"/>
</dbReference>
<keyword evidence="2" id="KW-0677">Repeat</keyword>
<dbReference type="InterPro" id="IPR036322">
    <property type="entry name" value="WD40_repeat_dom_sf"/>
</dbReference>
<dbReference type="InterPro" id="IPR015943">
    <property type="entry name" value="WD40/YVTN_repeat-like_dom_sf"/>
</dbReference>
<dbReference type="Pfam" id="PF00400">
    <property type="entry name" value="WD40"/>
    <property type="match status" value="5"/>
</dbReference>
<dbReference type="PROSITE" id="PS50294">
    <property type="entry name" value="WD_REPEATS_REGION"/>
    <property type="match status" value="5"/>
</dbReference>
<dbReference type="KEGG" id="agv:OJF2_76730"/>
<dbReference type="PROSITE" id="PS50082">
    <property type="entry name" value="WD_REPEATS_2"/>
    <property type="match status" value="6"/>
</dbReference>
<feature type="repeat" description="WD" evidence="3">
    <location>
        <begin position="111"/>
        <end position="152"/>
    </location>
</feature>
<dbReference type="PROSITE" id="PS00678">
    <property type="entry name" value="WD_REPEATS_1"/>
    <property type="match status" value="1"/>
</dbReference>
<dbReference type="EMBL" id="CP042997">
    <property type="protein sequence ID" value="QEH39061.1"/>
    <property type="molecule type" value="Genomic_DNA"/>
</dbReference>
<proteinExistence type="predicted"/>
<organism evidence="5 6">
    <name type="scientific">Aquisphaera giovannonii</name>
    <dbReference type="NCBI Taxonomy" id="406548"/>
    <lineage>
        <taxon>Bacteria</taxon>
        <taxon>Pseudomonadati</taxon>
        <taxon>Planctomycetota</taxon>
        <taxon>Planctomycetia</taxon>
        <taxon>Isosphaerales</taxon>
        <taxon>Isosphaeraceae</taxon>
        <taxon>Aquisphaera</taxon>
    </lineage>
</organism>
<dbReference type="SUPFAM" id="SSF50978">
    <property type="entry name" value="WD40 repeat-like"/>
    <property type="match status" value="1"/>
</dbReference>
<feature type="repeat" description="WD" evidence="3">
    <location>
        <begin position="153"/>
        <end position="194"/>
    </location>
</feature>
<dbReference type="AlphaFoldDB" id="A0A5B9WGC5"/>
<dbReference type="CDD" id="cd00200">
    <property type="entry name" value="WD40"/>
    <property type="match status" value="1"/>
</dbReference>
<feature type="region of interest" description="Disordered" evidence="4">
    <location>
        <begin position="1"/>
        <end position="29"/>
    </location>
</feature>
<dbReference type="PRINTS" id="PR00320">
    <property type="entry name" value="GPROTEINBRPT"/>
</dbReference>
<dbReference type="InterPro" id="IPR019775">
    <property type="entry name" value="WD40_repeat_CS"/>
</dbReference>
<feature type="region of interest" description="Disordered" evidence="4">
    <location>
        <begin position="344"/>
        <end position="367"/>
    </location>
</feature>
<dbReference type="RefSeq" id="WP_168222285.1">
    <property type="nucleotide sequence ID" value="NZ_CP042997.1"/>
</dbReference>
<dbReference type="InterPro" id="IPR001680">
    <property type="entry name" value="WD40_rpt"/>
</dbReference>
<feature type="repeat" description="WD" evidence="3">
    <location>
        <begin position="321"/>
        <end position="354"/>
    </location>
</feature>
<reference evidence="5 6" key="1">
    <citation type="submission" date="2019-08" db="EMBL/GenBank/DDBJ databases">
        <title>Deep-cultivation of Planctomycetes and their phenomic and genomic characterization uncovers novel biology.</title>
        <authorList>
            <person name="Wiegand S."/>
            <person name="Jogler M."/>
            <person name="Boedeker C."/>
            <person name="Pinto D."/>
            <person name="Vollmers J."/>
            <person name="Rivas-Marin E."/>
            <person name="Kohn T."/>
            <person name="Peeters S.H."/>
            <person name="Heuer A."/>
            <person name="Rast P."/>
            <person name="Oberbeckmann S."/>
            <person name="Bunk B."/>
            <person name="Jeske O."/>
            <person name="Meyerdierks A."/>
            <person name="Storesund J.E."/>
            <person name="Kallscheuer N."/>
            <person name="Luecker S."/>
            <person name="Lage O.M."/>
            <person name="Pohl T."/>
            <person name="Merkel B.J."/>
            <person name="Hornburger P."/>
            <person name="Mueller R.-W."/>
            <person name="Bruemmer F."/>
            <person name="Labrenz M."/>
            <person name="Spormann A.M."/>
            <person name="Op den Camp H."/>
            <person name="Overmann J."/>
            <person name="Amann R."/>
            <person name="Jetten M.S.M."/>
            <person name="Mascher T."/>
            <person name="Medema M.H."/>
            <person name="Devos D.P."/>
            <person name="Kaster A.-K."/>
            <person name="Ovreas L."/>
            <person name="Rohde M."/>
            <person name="Galperin M.Y."/>
            <person name="Jogler C."/>
        </authorList>
    </citation>
    <scope>NUCLEOTIDE SEQUENCE [LARGE SCALE GENOMIC DNA]</scope>
    <source>
        <strain evidence="5 6">OJF2</strain>
    </source>
</reference>
<feature type="repeat" description="WD" evidence="3">
    <location>
        <begin position="69"/>
        <end position="110"/>
    </location>
</feature>
<sequence length="367" mass="37142">MDESYPTPSRRRPGPGGPGRPEEGVSAGRAPAAPLRAAIRGVLAIGGLLGVAWLVGPGETPPPPCSNAIGRHPGLVLTTAMSPDGRRLASGGYEGSIRIWDVAGGDLATVLEPGDGPVHGLAWSPDGSALAAAGSAGAVTVWDANTWGRVAEMEGEPGRARGLAWSPDGTTLAAGCLDATVVLWDAASRRPRAVLRGHSGGVNLVHFSADGRTLVTGGSDGLVGTWDMPAGKLLRLHRAGVVALSGLAGTPGGDAFATCNIGPGVFRCRPGEPLTEGTALRGGGPYVALATSRDGRLLAASTIDGAIDLWRLATPRRLATLRGHYGTIRSMAFTPDGRSLLSGGSDGAIRTWRVGDDDGPGAPDPAP</sequence>
<dbReference type="PANTHER" id="PTHR19879">
    <property type="entry name" value="TRANSCRIPTION INITIATION FACTOR TFIID"/>
    <property type="match status" value="1"/>
</dbReference>